<gene>
    <name evidence="2" type="ORF">WRSd3_01290</name>
</gene>
<sequence>MLMLCLKKHQLRSATMPRLTAKDFPQELLDYYDYYAHGKISKREFLNLAAKYAVGGMTALALFDLLKPNYALATQVEFTDPEIVAEYITYPSPNGHGEVRGYLVITRKDKRQNASRGGGA</sequence>
<comment type="caution">
    <text evidence="2">The sequence shown here is derived from an EMBL/GenBank/DDBJ whole genome shotgun (WGS) entry which is preliminary data.</text>
</comment>
<organism evidence="2 3">
    <name type="scientific">Shigella dysenteriae WRSd3</name>
    <dbReference type="NCBI Taxonomy" id="1401327"/>
    <lineage>
        <taxon>Bacteria</taxon>
        <taxon>Pseudomonadati</taxon>
        <taxon>Pseudomonadota</taxon>
        <taxon>Gammaproteobacteria</taxon>
        <taxon>Enterobacterales</taxon>
        <taxon>Enterobacteriaceae</taxon>
        <taxon>Shigella</taxon>
    </lineage>
</organism>
<dbReference type="InterPro" id="IPR057802">
    <property type="entry name" value="YqhI_dom"/>
</dbReference>
<proteinExistence type="predicted"/>
<protein>
    <submittedName>
        <fullName evidence="2">Carboxymethylenebutenolidase</fullName>
        <ecNumber evidence="2">3.1.1.45</ecNumber>
    </submittedName>
</protein>
<evidence type="ECO:0000259" key="1">
    <source>
        <dbReference type="Pfam" id="PF23678"/>
    </source>
</evidence>
<dbReference type="Proteomes" id="UP000017944">
    <property type="component" value="Unassembled WGS sequence"/>
</dbReference>
<reference evidence="2 3" key="1">
    <citation type="submission" date="2013-10" db="EMBL/GenBank/DDBJ databases">
        <title>Draft genomes and the virulence plasmids of Sd1617 vaccine constructs: WRSd3 and WRSd5.</title>
        <authorList>
            <person name="Aksomboon Vongsawan A."/>
            <person name="Venkatesan M.M."/>
            <person name="Vaisvil B."/>
            <person name="Emel G."/>
            <person name="Kepatral V."/>
            <person name="Sethabutr O."/>
            <person name="Serichantalergs O."/>
            <person name="Mason C."/>
        </authorList>
    </citation>
    <scope>NUCLEOTIDE SEQUENCE [LARGE SCALE GENOMIC DNA]</scope>
    <source>
        <strain evidence="2 3">WRSd3</strain>
    </source>
</reference>
<keyword evidence="2" id="KW-0378">Hydrolase</keyword>
<dbReference type="EC" id="3.1.1.45" evidence="2"/>
<feature type="domain" description="YqhI" evidence="1">
    <location>
        <begin position="16"/>
        <end position="51"/>
    </location>
</feature>
<dbReference type="GO" id="GO:0008806">
    <property type="term" value="F:carboxymethylenebutenolidase activity"/>
    <property type="evidence" value="ECO:0007669"/>
    <property type="project" value="UniProtKB-EC"/>
</dbReference>
<dbReference type="Pfam" id="PF23678">
    <property type="entry name" value="YqhI"/>
    <property type="match status" value="1"/>
</dbReference>
<accession>A0A090NJN1</accession>
<dbReference type="PATRIC" id="fig|1401327.3.peg.1188"/>
<evidence type="ECO:0000313" key="3">
    <source>
        <dbReference type="Proteomes" id="UP000017944"/>
    </source>
</evidence>
<dbReference type="EMBL" id="AXUT01000092">
    <property type="protein sequence ID" value="ESU80642.1"/>
    <property type="molecule type" value="Genomic_DNA"/>
</dbReference>
<name>A0A090NJN1_SHIDY</name>
<evidence type="ECO:0000313" key="2">
    <source>
        <dbReference type="EMBL" id="ESU80642.1"/>
    </source>
</evidence>
<dbReference type="AlphaFoldDB" id="A0A090NJN1"/>